<keyword evidence="1" id="KW-0479">Metal-binding</keyword>
<accession>A0A0D8HFI1</accession>
<dbReference type="OrthoDB" id="1121111at2"/>
<reference evidence="7 8" key="1">
    <citation type="submission" date="2015-01" db="EMBL/GenBank/DDBJ databases">
        <title>Draft genome of the acidophilic iron oxidizer Acidithrix ferrooxidans strain Py-F3.</title>
        <authorList>
            <person name="Poehlein A."/>
            <person name="Eisen S."/>
            <person name="Schloemann M."/>
            <person name="Johnson B.D."/>
            <person name="Daniel R."/>
            <person name="Muehling M."/>
        </authorList>
    </citation>
    <scope>NUCLEOTIDE SEQUENCE [LARGE SCALE GENOMIC DNA]</scope>
    <source>
        <strain evidence="7 8">Py-F3</strain>
    </source>
</reference>
<dbReference type="AlphaFoldDB" id="A0A0D8HFI1"/>
<dbReference type="SUPFAM" id="SSF57716">
    <property type="entry name" value="Glucocorticoid receptor-like (DNA-binding domain)"/>
    <property type="match status" value="1"/>
</dbReference>
<keyword evidence="5" id="KW-0175">Coiled coil</keyword>
<feature type="zinc finger region" description="dksA C4-type" evidence="4">
    <location>
        <begin position="85"/>
        <end position="109"/>
    </location>
</feature>
<evidence type="ECO:0000256" key="5">
    <source>
        <dbReference type="SAM" id="Coils"/>
    </source>
</evidence>
<proteinExistence type="predicted"/>
<feature type="coiled-coil region" evidence="5">
    <location>
        <begin position="12"/>
        <end position="80"/>
    </location>
</feature>
<organism evidence="7 8">
    <name type="scientific">Acidithrix ferrooxidans</name>
    <dbReference type="NCBI Taxonomy" id="1280514"/>
    <lineage>
        <taxon>Bacteria</taxon>
        <taxon>Bacillati</taxon>
        <taxon>Actinomycetota</taxon>
        <taxon>Acidimicrobiia</taxon>
        <taxon>Acidimicrobiales</taxon>
        <taxon>Acidimicrobiaceae</taxon>
        <taxon>Acidithrix</taxon>
    </lineage>
</organism>
<keyword evidence="3" id="KW-0862">Zinc</keyword>
<evidence type="ECO:0000313" key="8">
    <source>
        <dbReference type="Proteomes" id="UP000032360"/>
    </source>
</evidence>
<dbReference type="Pfam" id="PF01258">
    <property type="entry name" value="zf-dskA_traR"/>
    <property type="match status" value="1"/>
</dbReference>
<dbReference type="InterPro" id="IPR020458">
    <property type="entry name" value="Znf_DskA_TraR_CS"/>
</dbReference>
<dbReference type="EMBL" id="JXYS01000118">
    <property type="protein sequence ID" value="KJF15816.1"/>
    <property type="molecule type" value="Genomic_DNA"/>
</dbReference>
<keyword evidence="2" id="KW-0863">Zinc-finger</keyword>
<dbReference type="STRING" id="1280514.AXFE_33360"/>
<dbReference type="PROSITE" id="PS01102">
    <property type="entry name" value="ZF_DKSA_1"/>
    <property type="match status" value="1"/>
</dbReference>
<sequence>MEEIKAENKSIKEFLNQEREILTAKVQELGKDATVNGGYDPNFADSSVVIAERVEAEGQLANLEVALAEVEVALTKLDSNNYGICESCHREIATERLEAIPTTRYCRDCASNHKA</sequence>
<dbReference type="InterPro" id="IPR000962">
    <property type="entry name" value="Znf_DskA_TraR"/>
</dbReference>
<dbReference type="Proteomes" id="UP000032360">
    <property type="component" value="Unassembled WGS sequence"/>
</dbReference>
<dbReference type="PROSITE" id="PS51128">
    <property type="entry name" value="ZF_DKSA_2"/>
    <property type="match status" value="1"/>
</dbReference>
<gene>
    <name evidence="7" type="primary">yocK</name>
    <name evidence="7" type="ORF">AXFE_33360</name>
</gene>
<feature type="domain" description="Zinc finger DksA/TraR C4-type" evidence="6">
    <location>
        <begin position="81"/>
        <end position="111"/>
    </location>
</feature>
<protein>
    <submittedName>
        <fullName evidence="7">General stress protein 16O</fullName>
    </submittedName>
</protein>
<evidence type="ECO:0000256" key="1">
    <source>
        <dbReference type="ARBA" id="ARBA00022723"/>
    </source>
</evidence>
<name>A0A0D8HFI1_9ACTN</name>
<evidence type="ECO:0000256" key="3">
    <source>
        <dbReference type="ARBA" id="ARBA00022833"/>
    </source>
</evidence>
<evidence type="ECO:0000256" key="2">
    <source>
        <dbReference type="ARBA" id="ARBA00022771"/>
    </source>
</evidence>
<dbReference type="RefSeq" id="WP_052606984.1">
    <property type="nucleotide sequence ID" value="NZ_JXYS01000118.1"/>
</dbReference>
<keyword evidence="8" id="KW-1185">Reference proteome</keyword>
<evidence type="ECO:0000259" key="6">
    <source>
        <dbReference type="Pfam" id="PF01258"/>
    </source>
</evidence>
<comment type="caution">
    <text evidence="7">The sequence shown here is derived from an EMBL/GenBank/DDBJ whole genome shotgun (WGS) entry which is preliminary data.</text>
</comment>
<evidence type="ECO:0000313" key="7">
    <source>
        <dbReference type="EMBL" id="KJF15816.1"/>
    </source>
</evidence>
<evidence type="ECO:0000256" key="4">
    <source>
        <dbReference type="PROSITE-ProRule" id="PRU00510"/>
    </source>
</evidence>
<dbReference type="GO" id="GO:0008270">
    <property type="term" value="F:zinc ion binding"/>
    <property type="evidence" value="ECO:0007669"/>
    <property type="project" value="UniProtKB-KW"/>
</dbReference>
<dbReference type="Gene3D" id="1.20.120.910">
    <property type="entry name" value="DksA, coiled-coil domain"/>
    <property type="match status" value="1"/>
</dbReference>
<dbReference type="PANTHER" id="PTHR33823">
    <property type="entry name" value="RNA POLYMERASE-BINDING TRANSCRIPTION FACTOR DKSA-RELATED"/>
    <property type="match status" value="1"/>
</dbReference>
<dbReference type="PANTHER" id="PTHR33823:SF4">
    <property type="entry name" value="GENERAL STRESS PROTEIN 16O"/>
    <property type="match status" value="1"/>
</dbReference>